<gene>
    <name evidence="2" type="ordered locus">Desti_3305</name>
</gene>
<dbReference type="AlphaFoldDB" id="I4C8S2"/>
<sequence>MNQVTSIISEYVGGDAVAALHNCSLESHLMRGDLGPEDENWSGQFPLFMNPRRTEDMDEDEDFDDEDEDYDDDDEYDEDDDYDEDEDEDFDEEDDDYDEDEDEDYDDEDEDEDYDEDE</sequence>
<reference evidence="3" key="1">
    <citation type="submission" date="2012-06" db="EMBL/GenBank/DDBJ databases">
        <title>Complete sequence of chromosome of Desulfomonile tiedjei DSM 6799.</title>
        <authorList>
            <person name="Lucas S."/>
            <person name="Copeland A."/>
            <person name="Lapidus A."/>
            <person name="Glavina del Rio T."/>
            <person name="Dalin E."/>
            <person name="Tice H."/>
            <person name="Bruce D."/>
            <person name="Goodwin L."/>
            <person name="Pitluck S."/>
            <person name="Peters L."/>
            <person name="Ovchinnikova G."/>
            <person name="Zeytun A."/>
            <person name="Lu M."/>
            <person name="Kyrpides N."/>
            <person name="Mavromatis K."/>
            <person name="Ivanova N."/>
            <person name="Brettin T."/>
            <person name="Detter J.C."/>
            <person name="Han C."/>
            <person name="Larimer F."/>
            <person name="Land M."/>
            <person name="Hauser L."/>
            <person name="Markowitz V."/>
            <person name="Cheng J.-F."/>
            <person name="Hugenholtz P."/>
            <person name="Woyke T."/>
            <person name="Wu D."/>
            <person name="Spring S."/>
            <person name="Schroeder M."/>
            <person name="Brambilla E."/>
            <person name="Klenk H.-P."/>
            <person name="Eisen J.A."/>
        </authorList>
    </citation>
    <scope>NUCLEOTIDE SEQUENCE [LARGE SCALE GENOMIC DNA]</scope>
    <source>
        <strain evidence="3">ATCC 49306 / DSM 6799 / DCB-1</strain>
    </source>
</reference>
<proteinExistence type="predicted"/>
<organism evidence="2 3">
    <name type="scientific">Desulfomonile tiedjei (strain ATCC 49306 / DSM 6799 / DCB-1)</name>
    <dbReference type="NCBI Taxonomy" id="706587"/>
    <lineage>
        <taxon>Bacteria</taxon>
        <taxon>Pseudomonadati</taxon>
        <taxon>Thermodesulfobacteriota</taxon>
        <taxon>Desulfomonilia</taxon>
        <taxon>Desulfomonilales</taxon>
        <taxon>Desulfomonilaceae</taxon>
        <taxon>Desulfomonile</taxon>
    </lineage>
</organism>
<feature type="region of interest" description="Disordered" evidence="1">
    <location>
        <begin position="30"/>
        <end position="118"/>
    </location>
</feature>
<protein>
    <submittedName>
        <fullName evidence="2">Uncharacterized protein</fullName>
    </submittedName>
</protein>
<evidence type="ECO:0000256" key="1">
    <source>
        <dbReference type="SAM" id="MobiDB-lite"/>
    </source>
</evidence>
<evidence type="ECO:0000313" key="3">
    <source>
        <dbReference type="Proteomes" id="UP000006055"/>
    </source>
</evidence>
<evidence type="ECO:0000313" key="2">
    <source>
        <dbReference type="EMBL" id="AFM25963.1"/>
    </source>
</evidence>
<dbReference type="HOGENOM" id="CLU_2069332_0_0_7"/>
<dbReference type="STRING" id="706587.Desti_3305"/>
<dbReference type="PATRIC" id="fig|706587.4.peg.3768"/>
<dbReference type="EMBL" id="CP003360">
    <property type="protein sequence ID" value="AFM25963.1"/>
    <property type="molecule type" value="Genomic_DNA"/>
</dbReference>
<accession>I4C8S2</accession>
<dbReference type="RefSeq" id="WP_014811097.1">
    <property type="nucleotide sequence ID" value="NC_018025.1"/>
</dbReference>
<dbReference type="Proteomes" id="UP000006055">
    <property type="component" value="Chromosome"/>
</dbReference>
<dbReference type="KEGG" id="dti:Desti_3305"/>
<name>I4C8S2_DESTA</name>
<feature type="compositionally biased region" description="Acidic residues" evidence="1">
    <location>
        <begin position="56"/>
        <end position="118"/>
    </location>
</feature>
<keyword evidence="3" id="KW-1185">Reference proteome</keyword>